<keyword evidence="3" id="KW-1185">Reference proteome</keyword>
<accession>A0A0R1RL36</accession>
<evidence type="ECO:0008006" key="4">
    <source>
        <dbReference type="Google" id="ProtNLM"/>
    </source>
</evidence>
<evidence type="ECO:0000313" key="3">
    <source>
        <dbReference type="Proteomes" id="UP000051999"/>
    </source>
</evidence>
<name>A0A0R1RL36_9LACO</name>
<proteinExistence type="predicted"/>
<gene>
    <name evidence="2" type="ORF">FD35_GL002652</name>
</gene>
<dbReference type="Proteomes" id="UP000051999">
    <property type="component" value="Unassembled WGS sequence"/>
</dbReference>
<dbReference type="EMBL" id="AZFF01000009">
    <property type="protein sequence ID" value="KRL54315.1"/>
    <property type="molecule type" value="Genomic_DNA"/>
</dbReference>
<dbReference type="PROSITE" id="PS51257">
    <property type="entry name" value="PROKAR_LIPOPROTEIN"/>
    <property type="match status" value="1"/>
</dbReference>
<dbReference type="PATRIC" id="fig|1114972.6.peg.2718"/>
<comment type="caution">
    <text evidence="2">The sequence shown here is derived from an EMBL/GenBank/DDBJ whole genome shotgun (WGS) entry which is preliminary data.</text>
</comment>
<evidence type="ECO:0000313" key="2">
    <source>
        <dbReference type="EMBL" id="KRL54315.1"/>
    </source>
</evidence>
<sequence>MAYSRKSSLKKVGIALIGVALTLTLSGCKSVSSSGSKKDNVKESKKTEKIVGMPVKNKSNFTVNDLKQHPKMSATAITLYGDTHIPSSHSKELSSTDRTNFEKGFSLFVRIVNSTTAKYSTNSDKMSQFNYYSLVGSDHDQVSYFDARDKILLKVSLAKVVNYLNKTLTSAETTTVADKVTINSKTNGDTDQSQTAKDEQSLNNTNAVAFLQKLNDSSTQGADIVGETYVIYTSEPGEGIPVLENSGAVTPPDSIFVAGNNRSGAGAMTGVVLTNNHDGTITVLMCNGIDLNPYIKAIVQEGTYKVLSRQDLGIQGSLTEYFGGFDKQASEERREMSAPDSDSNDSSQNNSDGNNDDSAVSSDSSDSDDENQVDSNNEDDTDN</sequence>
<protein>
    <recommendedName>
        <fullName evidence="4">Lipoprotein</fullName>
    </recommendedName>
</protein>
<feature type="region of interest" description="Disordered" evidence="1">
    <location>
        <begin position="329"/>
        <end position="383"/>
    </location>
</feature>
<feature type="compositionally biased region" description="Acidic residues" evidence="1">
    <location>
        <begin position="365"/>
        <end position="383"/>
    </location>
</feature>
<feature type="compositionally biased region" description="Low complexity" evidence="1">
    <location>
        <begin position="338"/>
        <end position="364"/>
    </location>
</feature>
<reference evidence="2 3" key="1">
    <citation type="journal article" date="2015" name="Genome Announc.">
        <title>Expanding the biotechnology potential of lactobacilli through comparative genomics of 213 strains and associated genera.</title>
        <authorList>
            <person name="Sun Z."/>
            <person name="Harris H.M."/>
            <person name="McCann A."/>
            <person name="Guo C."/>
            <person name="Argimon S."/>
            <person name="Zhang W."/>
            <person name="Yang X."/>
            <person name="Jeffery I.B."/>
            <person name="Cooney J.C."/>
            <person name="Kagawa T.F."/>
            <person name="Liu W."/>
            <person name="Song Y."/>
            <person name="Salvetti E."/>
            <person name="Wrobel A."/>
            <person name="Rasinkangas P."/>
            <person name="Parkhill J."/>
            <person name="Rea M.C."/>
            <person name="O'Sullivan O."/>
            <person name="Ritari J."/>
            <person name="Douillard F.P."/>
            <person name="Paul Ross R."/>
            <person name="Yang R."/>
            <person name="Briner A.E."/>
            <person name="Felis G.E."/>
            <person name="de Vos W.M."/>
            <person name="Barrangou R."/>
            <person name="Klaenhammer T.R."/>
            <person name="Caufield P.W."/>
            <person name="Cui Y."/>
            <person name="Zhang H."/>
            <person name="O'Toole P.W."/>
        </authorList>
    </citation>
    <scope>NUCLEOTIDE SEQUENCE [LARGE SCALE GENOMIC DNA]</scope>
    <source>
        <strain evidence="2 3">DSM 15814</strain>
    </source>
</reference>
<dbReference type="AlphaFoldDB" id="A0A0R1RL36"/>
<dbReference type="STRING" id="1114972.FD35_GL002652"/>
<organism evidence="2 3">
    <name type="scientific">Furfurilactobacillus rossiae DSM 15814</name>
    <dbReference type="NCBI Taxonomy" id="1114972"/>
    <lineage>
        <taxon>Bacteria</taxon>
        <taxon>Bacillati</taxon>
        <taxon>Bacillota</taxon>
        <taxon>Bacilli</taxon>
        <taxon>Lactobacillales</taxon>
        <taxon>Lactobacillaceae</taxon>
        <taxon>Furfurilactobacillus</taxon>
    </lineage>
</organism>
<dbReference type="RefSeq" id="WP_017260845.1">
    <property type="nucleotide sequence ID" value="NZ_AUAW01000009.1"/>
</dbReference>
<evidence type="ECO:0000256" key="1">
    <source>
        <dbReference type="SAM" id="MobiDB-lite"/>
    </source>
</evidence>